<name>A0AA39H7P5_9BILA</name>
<evidence type="ECO:0000313" key="2">
    <source>
        <dbReference type="Proteomes" id="UP001175271"/>
    </source>
</evidence>
<comment type="caution">
    <text evidence="1">The sequence shown here is derived from an EMBL/GenBank/DDBJ whole genome shotgun (WGS) entry which is preliminary data.</text>
</comment>
<sequence>MPARFGFESGASPLSCGHKSSLLLAPDRIKVACILFRTNVSDSNHVADWKARNLHEVPITMGERISRFAW</sequence>
<organism evidence="1 2">
    <name type="scientific">Steinernema hermaphroditum</name>
    <dbReference type="NCBI Taxonomy" id="289476"/>
    <lineage>
        <taxon>Eukaryota</taxon>
        <taxon>Metazoa</taxon>
        <taxon>Ecdysozoa</taxon>
        <taxon>Nematoda</taxon>
        <taxon>Chromadorea</taxon>
        <taxon>Rhabditida</taxon>
        <taxon>Tylenchina</taxon>
        <taxon>Panagrolaimomorpha</taxon>
        <taxon>Strongyloidoidea</taxon>
        <taxon>Steinernematidae</taxon>
        <taxon>Steinernema</taxon>
    </lineage>
</organism>
<protein>
    <submittedName>
        <fullName evidence="1">Uncharacterized protein</fullName>
    </submittedName>
</protein>
<evidence type="ECO:0000313" key="1">
    <source>
        <dbReference type="EMBL" id="KAK0399609.1"/>
    </source>
</evidence>
<keyword evidence="2" id="KW-1185">Reference proteome</keyword>
<dbReference type="EMBL" id="JAUCMV010000005">
    <property type="protein sequence ID" value="KAK0399609.1"/>
    <property type="molecule type" value="Genomic_DNA"/>
</dbReference>
<proteinExistence type="predicted"/>
<dbReference type="Proteomes" id="UP001175271">
    <property type="component" value="Unassembled WGS sequence"/>
</dbReference>
<gene>
    <name evidence="1" type="ORF">QR680_003135</name>
</gene>
<dbReference type="AlphaFoldDB" id="A0AA39H7P5"/>
<accession>A0AA39H7P5</accession>
<reference evidence="1" key="1">
    <citation type="submission" date="2023-06" db="EMBL/GenBank/DDBJ databases">
        <title>Genomic analysis of the entomopathogenic nematode Steinernema hermaphroditum.</title>
        <authorList>
            <person name="Schwarz E.M."/>
            <person name="Heppert J.K."/>
            <person name="Baniya A."/>
            <person name="Schwartz H.T."/>
            <person name="Tan C.-H."/>
            <person name="Antoshechkin I."/>
            <person name="Sternberg P.W."/>
            <person name="Goodrich-Blair H."/>
            <person name="Dillman A.R."/>
        </authorList>
    </citation>
    <scope>NUCLEOTIDE SEQUENCE</scope>
    <source>
        <strain evidence="1">PS9179</strain>
        <tissue evidence="1">Whole animal</tissue>
    </source>
</reference>